<organism evidence="1">
    <name type="scientific">hydrothermal vent metagenome</name>
    <dbReference type="NCBI Taxonomy" id="652676"/>
    <lineage>
        <taxon>unclassified sequences</taxon>
        <taxon>metagenomes</taxon>
        <taxon>ecological metagenomes</taxon>
    </lineage>
</organism>
<gene>
    <name evidence="1" type="ORF">MNB_SV-9-1069</name>
</gene>
<dbReference type="Gene3D" id="2.40.160.50">
    <property type="entry name" value="membrane protein fhac: a member of the omp85/tpsb transporter family"/>
    <property type="match status" value="1"/>
</dbReference>
<dbReference type="EMBL" id="FPHG01000059">
    <property type="protein sequence ID" value="SFV63076.1"/>
    <property type="molecule type" value="Genomic_DNA"/>
</dbReference>
<protein>
    <recommendedName>
        <fullName evidence="2">Bacterial surface antigen (D15) domain-containing protein</fullName>
    </recommendedName>
</protein>
<proteinExistence type="predicted"/>
<evidence type="ECO:0000313" key="1">
    <source>
        <dbReference type="EMBL" id="SFV63076.1"/>
    </source>
</evidence>
<name>A0A1W1CBB0_9ZZZZ</name>
<sequence>MKRVSLILALTSSLILAQESDNSINIDKTGKWIVLPYAFTSDTTGLVGGVGTITQGLLQDNTTLVASIMYGAEEDIITKGVESKDNFSGAFVSFSNLKIPYTDRLFFSFWGLNKSTPKGRYYTDGSMNSKEEDILISSGEVNYLSTKFRYVLPIGDGLNNPDGKFNLKDGFALGREGKGDGVPFETGETTVGFETFYISQEYDNWENFKEWKSSGVRVFLEHDNTDFDLNPSRGYNFLIKYSNDGGSGDNLQSWDFLEFKYSKYFELDNFSFSKQDVLALNTWTGYSFSWDNHNQIMPYIDENRPPLDEGGTLGGMFRMRGYDSNRFSGKAVLYGTAEYRSILKYNPFKSEKFLKDNTPVAIDWFQLVGFVEAGAVSDDYDSNLITDMKFDVGVSIRTMAAELPIRFDVAYGDEGVNMWVMIQHPFDF</sequence>
<reference evidence="1" key="1">
    <citation type="submission" date="2016-10" db="EMBL/GenBank/DDBJ databases">
        <authorList>
            <person name="de Groot N.N."/>
        </authorList>
    </citation>
    <scope>NUCLEOTIDE SEQUENCE</scope>
</reference>
<dbReference type="AlphaFoldDB" id="A0A1W1CBB0"/>
<evidence type="ECO:0008006" key="2">
    <source>
        <dbReference type="Google" id="ProtNLM"/>
    </source>
</evidence>
<accession>A0A1W1CBB0</accession>